<evidence type="ECO:0000256" key="6">
    <source>
        <dbReference type="ARBA" id="ARBA00022553"/>
    </source>
</evidence>
<keyword evidence="13" id="KW-0902">Two-component regulatory system</keyword>
<keyword evidence="12 15" id="KW-1133">Transmembrane helix</keyword>
<dbReference type="Gene3D" id="1.10.287.130">
    <property type="match status" value="1"/>
</dbReference>
<reference evidence="18 19" key="1">
    <citation type="submission" date="2021-12" db="EMBL/GenBank/DDBJ databases">
        <title>Genome seq of p7.</title>
        <authorList>
            <person name="Seo T."/>
        </authorList>
    </citation>
    <scope>NUCLEOTIDE SEQUENCE [LARGE SCALE GENOMIC DNA]</scope>
    <source>
        <strain evidence="18 19">P7</strain>
    </source>
</reference>
<gene>
    <name evidence="18" type="ORF">LXT12_09065</name>
</gene>
<keyword evidence="11 18" id="KW-0067">ATP-binding</keyword>
<dbReference type="EMBL" id="JAJTWT010000003">
    <property type="protein sequence ID" value="MCE4537398.1"/>
    <property type="molecule type" value="Genomic_DNA"/>
</dbReference>
<keyword evidence="10" id="KW-0418">Kinase</keyword>
<dbReference type="InterPro" id="IPR003660">
    <property type="entry name" value="HAMP_dom"/>
</dbReference>
<dbReference type="Proteomes" id="UP001201463">
    <property type="component" value="Unassembled WGS sequence"/>
</dbReference>
<comment type="subcellular location">
    <subcellularLocation>
        <location evidence="2">Cell inner membrane</location>
        <topology evidence="2">Multi-pass membrane protein</topology>
    </subcellularLocation>
</comment>
<evidence type="ECO:0000256" key="5">
    <source>
        <dbReference type="ARBA" id="ARBA00022519"/>
    </source>
</evidence>
<evidence type="ECO:0000259" key="16">
    <source>
        <dbReference type="PROSITE" id="PS50109"/>
    </source>
</evidence>
<evidence type="ECO:0000256" key="4">
    <source>
        <dbReference type="ARBA" id="ARBA00022475"/>
    </source>
</evidence>
<feature type="transmembrane region" description="Helical" evidence="15">
    <location>
        <begin position="148"/>
        <end position="167"/>
    </location>
</feature>
<keyword evidence="6" id="KW-0597">Phosphoprotein</keyword>
<keyword evidence="14 15" id="KW-0472">Membrane</keyword>
<protein>
    <recommendedName>
        <fullName evidence="3">histidine kinase</fullName>
        <ecNumber evidence="3">2.7.13.3</ecNumber>
    </recommendedName>
</protein>
<keyword evidence="5" id="KW-0997">Cell inner membrane</keyword>
<evidence type="ECO:0000256" key="8">
    <source>
        <dbReference type="ARBA" id="ARBA00022692"/>
    </source>
</evidence>
<dbReference type="PANTHER" id="PTHR44936:SF5">
    <property type="entry name" value="SENSOR HISTIDINE KINASE ENVZ"/>
    <property type="match status" value="1"/>
</dbReference>
<dbReference type="InterPro" id="IPR005467">
    <property type="entry name" value="His_kinase_dom"/>
</dbReference>
<dbReference type="InterPro" id="IPR036890">
    <property type="entry name" value="HATPase_C_sf"/>
</dbReference>
<evidence type="ECO:0000256" key="11">
    <source>
        <dbReference type="ARBA" id="ARBA00022840"/>
    </source>
</evidence>
<dbReference type="Pfam" id="PF00512">
    <property type="entry name" value="HisKA"/>
    <property type="match status" value="1"/>
</dbReference>
<evidence type="ECO:0000256" key="13">
    <source>
        <dbReference type="ARBA" id="ARBA00023012"/>
    </source>
</evidence>
<dbReference type="SMART" id="SM00387">
    <property type="entry name" value="HATPase_c"/>
    <property type="match status" value="1"/>
</dbReference>
<keyword evidence="9" id="KW-0547">Nucleotide-binding</keyword>
<keyword evidence="4" id="KW-1003">Cell membrane</keyword>
<dbReference type="SMART" id="SM00388">
    <property type="entry name" value="HisKA"/>
    <property type="match status" value="1"/>
</dbReference>
<proteinExistence type="predicted"/>
<name>A0ABS8XCH4_9BURK</name>
<feature type="domain" description="Histidine kinase" evidence="16">
    <location>
        <begin position="229"/>
        <end position="433"/>
    </location>
</feature>
<dbReference type="PROSITE" id="PS50885">
    <property type="entry name" value="HAMP"/>
    <property type="match status" value="1"/>
</dbReference>
<evidence type="ECO:0000256" key="3">
    <source>
        <dbReference type="ARBA" id="ARBA00012438"/>
    </source>
</evidence>
<dbReference type="InterPro" id="IPR036097">
    <property type="entry name" value="HisK_dim/P_sf"/>
</dbReference>
<evidence type="ECO:0000256" key="1">
    <source>
        <dbReference type="ARBA" id="ARBA00000085"/>
    </source>
</evidence>
<dbReference type="PROSITE" id="PS50109">
    <property type="entry name" value="HIS_KIN"/>
    <property type="match status" value="1"/>
</dbReference>
<dbReference type="Pfam" id="PF00672">
    <property type="entry name" value="HAMP"/>
    <property type="match status" value="1"/>
</dbReference>
<feature type="domain" description="HAMP" evidence="17">
    <location>
        <begin position="169"/>
        <end position="221"/>
    </location>
</feature>
<dbReference type="SMART" id="SM00304">
    <property type="entry name" value="HAMP"/>
    <property type="match status" value="1"/>
</dbReference>
<dbReference type="SUPFAM" id="SSF47384">
    <property type="entry name" value="Homodimeric domain of signal transducing histidine kinase"/>
    <property type="match status" value="1"/>
</dbReference>
<dbReference type="Gene3D" id="3.30.565.10">
    <property type="entry name" value="Histidine kinase-like ATPase, C-terminal domain"/>
    <property type="match status" value="1"/>
</dbReference>
<dbReference type="SUPFAM" id="SSF55874">
    <property type="entry name" value="ATPase domain of HSP90 chaperone/DNA topoisomerase II/histidine kinase"/>
    <property type="match status" value="1"/>
</dbReference>
<dbReference type="InterPro" id="IPR003661">
    <property type="entry name" value="HisK_dim/P_dom"/>
</dbReference>
<dbReference type="RefSeq" id="WP_233391295.1">
    <property type="nucleotide sequence ID" value="NZ_JAJTWT010000003.1"/>
</dbReference>
<dbReference type="InterPro" id="IPR050980">
    <property type="entry name" value="2C_sensor_his_kinase"/>
</dbReference>
<evidence type="ECO:0000256" key="10">
    <source>
        <dbReference type="ARBA" id="ARBA00022777"/>
    </source>
</evidence>
<keyword evidence="19" id="KW-1185">Reference proteome</keyword>
<sequence length="433" mass="46707">MKASLFPGTLFSRNLWLIVALIVVGQVINALAYGQFIAKPRLRQSAEATARSLQAVAEGVSLLPEAQRAGFVARFNARASSGPDDRRRERTTLLERGFLAELAAELGLPAEQLAWRREPNGLLAVRLPELQFWLVVPSVQPAHRFARTWIIASAVSGALALLGAWLIQRRINRPLARLVEATRALGQGRRRVVLPTDGPAETAELARAFNDMAETLARDEEERLLMLAGLSHDLRTPLAKIRLASELLRDAGQGDTELLDTLDRSLHGLDGLLTQFLDYARASHPAEQAQPAVDIELRAFLAETLALAPGLPQPVLADGPAVHLRVRREALRRLVLNLVGNAQHHGAPPIEVACGEAGGQAWLEVRDRGPGIPTERVEALKRPFQRGDAARGGAPGSGLGLAIVERIARAEGATLALLPREGGGLVARVSWGG</sequence>
<dbReference type="PANTHER" id="PTHR44936">
    <property type="entry name" value="SENSOR PROTEIN CREC"/>
    <property type="match status" value="1"/>
</dbReference>
<dbReference type="InterPro" id="IPR004358">
    <property type="entry name" value="Sig_transdc_His_kin-like_C"/>
</dbReference>
<accession>A0ABS8XCH4</accession>
<comment type="caution">
    <text evidence="18">The sequence shown here is derived from an EMBL/GenBank/DDBJ whole genome shotgun (WGS) entry which is preliminary data.</text>
</comment>
<evidence type="ECO:0000256" key="12">
    <source>
        <dbReference type="ARBA" id="ARBA00022989"/>
    </source>
</evidence>
<dbReference type="CDD" id="cd06225">
    <property type="entry name" value="HAMP"/>
    <property type="match status" value="1"/>
</dbReference>
<dbReference type="Pfam" id="PF02518">
    <property type="entry name" value="HATPase_c"/>
    <property type="match status" value="1"/>
</dbReference>
<dbReference type="CDD" id="cd00082">
    <property type="entry name" value="HisKA"/>
    <property type="match status" value="1"/>
</dbReference>
<dbReference type="Gene3D" id="6.10.340.10">
    <property type="match status" value="1"/>
</dbReference>
<dbReference type="EC" id="2.7.13.3" evidence="3"/>
<feature type="transmembrane region" description="Helical" evidence="15">
    <location>
        <begin position="15"/>
        <end position="34"/>
    </location>
</feature>
<evidence type="ECO:0000256" key="2">
    <source>
        <dbReference type="ARBA" id="ARBA00004429"/>
    </source>
</evidence>
<dbReference type="GO" id="GO:0005524">
    <property type="term" value="F:ATP binding"/>
    <property type="evidence" value="ECO:0007669"/>
    <property type="project" value="UniProtKB-KW"/>
</dbReference>
<evidence type="ECO:0000256" key="7">
    <source>
        <dbReference type="ARBA" id="ARBA00022679"/>
    </source>
</evidence>
<keyword evidence="8 15" id="KW-0812">Transmembrane</keyword>
<dbReference type="PRINTS" id="PR00344">
    <property type="entry name" value="BCTRLSENSOR"/>
</dbReference>
<comment type="catalytic activity">
    <reaction evidence="1">
        <text>ATP + protein L-histidine = ADP + protein N-phospho-L-histidine.</text>
        <dbReference type="EC" id="2.7.13.3"/>
    </reaction>
</comment>
<evidence type="ECO:0000256" key="15">
    <source>
        <dbReference type="SAM" id="Phobius"/>
    </source>
</evidence>
<evidence type="ECO:0000313" key="19">
    <source>
        <dbReference type="Proteomes" id="UP001201463"/>
    </source>
</evidence>
<evidence type="ECO:0000313" key="18">
    <source>
        <dbReference type="EMBL" id="MCE4537398.1"/>
    </source>
</evidence>
<keyword evidence="7" id="KW-0808">Transferase</keyword>
<evidence type="ECO:0000259" key="17">
    <source>
        <dbReference type="PROSITE" id="PS50885"/>
    </source>
</evidence>
<dbReference type="SUPFAM" id="SSF158472">
    <property type="entry name" value="HAMP domain-like"/>
    <property type="match status" value="1"/>
</dbReference>
<evidence type="ECO:0000256" key="9">
    <source>
        <dbReference type="ARBA" id="ARBA00022741"/>
    </source>
</evidence>
<evidence type="ECO:0000256" key="14">
    <source>
        <dbReference type="ARBA" id="ARBA00023136"/>
    </source>
</evidence>
<organism evidence="18 19">
    <name type="scientific">Pelomonas caseinilytica</name>
    <dbReference type="NCBI Taxonomy" id="2906763"/>
    <lineage>
        <taxon>Bacteria</taxon>
        <taxon>Pseudomonadati</taxon>
        <taxon>Pseudomonadota</taxon>
        <taxon>Betaproteobacteria</taxon>
        <taxon>Burkholderiales</taxon>
        <taxon>Sphaerotilaceae</taxon>
        <taxon>Roseateles</taxon>
    </lineage>
</organism>
<dbReference type="InterPro" id="IPR003594">
    <property type="entry name" value="HATPase_dom"/>
</dbReference>